<gene>
    <name evidence="3" type="ORF">GL298_02605</name>
</gene>
<dbReference type="Pfam" id="PF13276">
    <property type="entry name" value="HTH_21"/>
    <property type="match status" value="1"/>
</dbReference>
<dbReference type="PROSITE" id="PS50994">
    <property type="entry name" value="INTEGRASE"/>
    <property type="match status" value="1"/>
</dbReference>
<dbReference type="InterPro" id="IPR036397">
    <property type="entry name" value="RNaseH_sf"/>
</dbReference>
<organism evidence="3 4">
    <name type="scientific">Spiroplasma citri</name>
    <dbReference type="NCBI Taxonomy" id="2133"/>
    <lineage>
        <taxon>Bacteria</taxon>
        <taxon>Bacillati</taxon>
        <taxon>Mycoplasmatota</taxon>
        <taxon>Mollicutes</taxon>
        <taxon>Entomoplasmatales</taxon>
        <taxon>Spiroplasmataceae</taxon>
        <taxon>Spiroplasma</taxon>
    </lineage>
</organism>
<dbReference type="GeneID" id="54238451"/>
<dbReference type="EMBL" id="CP046368">
    <property type="protein sequence ID" value="QIA68510.1"/>
    <property type="molecule type" value="Genomic_DNA"/>
</dbReference>
<evidence type="ECO:0000313" key="3">
    <source>
        <dbReference type="EMBL" id="QIA68510.1"/>
    </source>
</evidence>
<evidence type="ECO:0000259" key="2">
    <source>
        <dbReference type="PROSITE" id="PS50994"/>
    </source>
</evidence>
<dbReference type="InterPro" id="IPR025948">
    <property type="entry name" value="HTH-like_dom"/>
</dbReference>
<evidence type="ECO:0000256" key="1">
    <source>
        <dbReference type="ARBA" id="ARBA00002286"/>
    </source>
</evidence>
<accession>A0AAJ4EIP9</accession>
<sequence>MAKQWNKNEKLEILTFAELNGIRLTVQKYNIAKSTIHRWRVDAQNNFDNLEWGRGSQSKQKTKRRISISTIDSNDVKKMSRSELEDIAKLHFALKKYEAKTIKEKFFAVNKLSTDYSVDFLCRKLGITRQGYYLWIKQGKPMYKNYNFVLAEIILEIFNKFKGIYGYPMITILLEKYKNIKVNKWVVYRYMKILKIKSIRKKIKPNYFKSGPLRFPNILKRDFVTSEPNKKWVTDITYLPIKNGMVYLSIVRDLLNGEIIDWKLSNHADANLSFKNLVSAWNYAGRPKKLIIHSDQGYAYTSPQWKELCEKMGIIISMSRRGNSPDNGACETWFSLFKNECFFLYKRNSLNFSNIMNIVSNYVDFYNFVRPRVKQRKTLFEQRMEFQNKNVSFFCQF</sequence>
<name>A0AAJ4EIP9_SPICI</name>
<reference evidence="3 4" key="1">
    <citation type="submission" date="2019-11" db="EMBL/GenBank/DDBJ databases">
        <title>Whole genome sequencing and comparative genomics analyses of five strains of Spiroplasma citri.</title>
        <authorList>
            <person name="Yokomi R."/>
            <person name="Chen J."/>
            <person name="Rattner R."/>
            <person name="Vidalakis G."/>
        </authorList>
    </citation>
    <scope>NUCLEOTIDE SEQUENCE [LARGE SCALE GENOMIC DNA]</scope>
    <source>
        <strain evidence="3 4">BR12</strain>
    </source>
</reference>
<dbReference type="Pfam" id="PF00665">
    <property type="entry name" value="rve"/>
    <property type="match status" value="1"/>
</dbReference>
<dbReference type="Gene3D" id="3.30.420.10">
    <property type="entry name" value="Ribonuclease H-like superfamily/Ribonuclease H"/>
    <property type="match status" value="1"/>
</dbReference>
<dbReference type="InterPro" id="IPR050900">
    <property type="entry name" value="Transposase_IS3/IS150/IS904"/>
</dbReference>
<dbReference type="RefSeq" id="WP_071937090.1">
    <property type="nucleotide sequence ID" value="NZ_CP013197.1"/>
</dbReference>
<protein>
    <submittedName>
        <fullName evidence="3">IS3 family transposase</fullName>
    </submittedName>
</protein>
<dbReference type="KEGG" id="sck:SCITRI_00534"/>
<proteinExistence type="predicted"/>
<dbReference type="InterPro" id="IPR048020">
    <property type="entry name" value="Transpos_IS3"/>
</dbReference>
<feature type="domain" description="Integrase catalytic" evidence="2">
    <location>
        <begin position="224"/>
        <end position="387"/>
    </location>
</feature>
<evidence type="ECO:0000313" key="4">
    <source>
        <dbReference type="Proteomes" id="UP000464735"/>
    </source>
</evidence>
<dbReference type="InterPro" id="IPR001584">
    <property type="entry name" value="Integrase_cat-core"/>
</dbReference>
<dbReference type="Proteomes" id="UP000464735">
    <property type="component" value="Chromosome"/>
</dbReference>
<comment type="function">
    <text evidence="1">Involved in the transposition of the insertion sequence.</text>
</comment>
<dbReference type="GO" id="GO:0003676">
    <property type="term" value="F:nucleic acid binding"/>
    <property type="evidence" value="ECO:0007669"/>
    <property type="project" value="InterPro"/>
</dbReference>
<dbReference type="SUPFAM" id="SSF53098">
    <property type="entry name" value="Ribonuclease H-like"/>
    <property type="match status" value="1"/>
</dbReference>
<dbReference type="PANTHER" id="PTHR46889">
    <property type="entry name" value="TRANSPOSASE INSF FOR INSERTION SEQUENCE IS3B-RELATED"/>
    <property type="match status" value="1"/>
</dbReference>
<dbReference type="AlphaFoldDB" id="A0AAJ4EIP9"/>
<dbReference type="NCBIfam" id="NF033516">
    <property type="entry name" value="transpos_IS3"/>
    <property type="match status" value="1"/>
</dbReference>
<dbReference type="GO" id="GO:0015074">
    <property type="term" value="P:DNA integration"/>
    <property type="evidence" value="ECO:0007669"/>
    <property type="project" value="InterPro"/>
</dbReference>
<dbReference type="InterPro" id="IPR012337">
    <property type="entry name" value="RNaseH-like_sf"/>
</dbReference>
<dbReference type="PANTHER" id="PTHR46889:SF4">
    <property type="entry name" value="TRANSPOSASE INSO FOR INSERTION SEQUENCE ELEMENT IS911B-RELATED"/>
    <property type="match status" value="1"/>
</dbReference>